<gene>
    <name evidence="3" type="primary">6040247</name>
    <name evidence="2" type="ORF">CpipJ_CPIJ007529</name>
</gene>
<accession>B0WLR1</accession>
<dbReference type="VEuPathDB" id="VectorBase:CPIJ007529"/>
<sequence length="57" mass="6429">ATDKKDDALSHHHHQNQQHHHAKMNNSVVHQHQTQAVPLVSYSNSATPNSGCYTINY</sequence>
<evidence type="ECO:0000313" key="4">
    <source>
        <dbReference type="Proteomes" id="UP000002320"/>
    </source>
</evidence>
<organism>
    <name type="scientific">Culex quinquefasciatus</name>
    <name type="common">Southern house mosquito</name>
    <name type="synonym">Culex pungens</name>
    <dbReference type="NCBI Taxonomy" id="7176"/>
    <lineage>
        <taxon>Eukaryota</taxon>
        <taxon>Metazoa</taxon>
        <taxon>Ecdysozoa</taxon>
        <taxon>Arthropoda</taxon>
        <taxon>Hexapoda</taxon>
        <taxon>Insecta</taxon>
        <taxon>Pterygota</taxon>
        <taxon>Neoptera</taxon>
        <taxon>Endopterygota</taxon>
        <taxon>Diptera</taxon>
        <taxon>Nematocera</taxon>
        <taxon>Culicoidea</taxon>
        <taxon>Culicidae</taxon>
        <taxon>Culicinae</taxon>
        <taxon>Culicini</taxon>
        <taxon>Culex</taxon>
        <taxon>Culex</taxon>
    </lineage>
</organism>
<evidence type="ECO:0000256" key="1">
    <source>
        <dbReference type="SAM" id="MobiDB-lite"/>
    </source>
</evidence>
<dbReference type="EnsemblMetazoa" id="CPIJ007529-RA">
    <property type="protein sequence ID" value="CPIJ007529-PA"/>
    <property type="gene ID" value="CPIJ007529"/>
</dbReference>
<feature type="non-terminal residue" evidence="2">
    <location>
        <position position="1"/>
    </location>
</feature>
<proteinExistence type="predicted"/>
<dbReference type="HOGENOM" id="CLU_3002395_0_0_1"/>
<dbReference type="AlphaFoldDB" id="B0WLR1"/>
<feature type="compositionally biased region" description="Polar residues" evidence="1">
    <location>
        <begin position="24"/>
        <end position="57"/>
    </location>
</feature>
<feature type="compositionally biased region" description="Basic residues" evidence="1">
    <location>
        <begin position="11"/>
        <end position="23"/>
    </location>
</feature>
<keyword evidence="4" id="KW-1185">Reference proteome</keyword>
<evidence type="ECO:0000313" key="2">
    <source>
        <dbReference type="EMBL" id="EDS30639.1"/>
    </source>
</evidence>
<name>B0WLR1_CULQU</name>
<evidence type="ECO:0000313" key="3">
    <source>
        <dbReference type="EnsemblMetazoa" id="CPIJ007529-PA"/>
    </source>
</evidence>
<feature type="region of interest" description="Disordered" evidence="1">
    <location>
        <begin position="1"/>
        <end position="57"/>
    </location>
</feature>
<dbReference type="KEGG" id="cqu:CpipJ_CPIJ007529"/>
<feature type="compositionally biased region" description="Basic and acidic residues" evidence="1">
    <location>
        <begin position="1"/>
        <end position="10"/>
    </location>
</feature>
<protein>
    <submittedName>
        <fullName evidence="2 3">Encore protein</fullName>
    </submittedName>
</protein>
<reference evidence="2" key="1">
    <citation type="submission" date="2007-03" db="EMBL/GenBank/DDBJ databases">
        <title>Annotation of Culex pipiens quinquefasciatus.</title>
        <authorList>
            <consortium name="The Broad Institute Genome Sequencing Platform"/>
            <person name="Atkinson P.W."/>
            <person name="Hemingway J."/>
            <person name="Christensen B.M."/>
            <person name="Higgs S."/>
            <person name="Kodira C."/>
            <person name="Hannick L."/>
            <person name="Megy K."/>
            <person name="O'Leary S."/>
            <person name="Pearson M."/>
            <person name="Haas B.J."/>
            <person name="Mauceli E."/>
            <person name="Wortman J.R."/>
            <person name="Lee N.H."/>
            <person name="Guigo R."/>
            <person name="Stanke M."/>
            <person name="Alvarado L."/>
            <person name="Amedeo P."/>
            <person name="Antoine C.H."/>
            <person name="Arensburger P."/>
            <person name="Bidwell S.L."/>
            <person name="Crawford M."/>
            <person name="Camaro F."/>
            <person name="Devon K."/>
            <person name="Engels R."/>
            <person name="Hammond M."/>
            <person name="Howarth C."/>
            <person name="Koehrsen M."/>
            <person name="Lawson D."/>
            <person name="Montgomery P."/>
            <person name="Nene V."/>
            <person name="Nusbaum C."/>
            <person name="Puiu D."/>
            <person name="Romero-Severson J."/>
            <person name="Severson D.W."/>
            <person name="Shumway M."/>
            <person name="Sisk P."/>
            <person name="Stolte C."/>
            <person name="Zeng Q."/>
            <person name="Eisenstadt E."/>
            <person name="Fraser-Liggett C."/>
            <person name="Strausberg R."/>
            <person name="Galagan J."/>
            <person name="Birren B."/>
            <person name="Collins F.H."/>
        </authorList>
    </citation>
    <scope>NUCLEOTIDE SEQUENCE [LARGE SCALE GENOMIC DNA]</scope>
    <source>
        <strain evidence="2">JHB</strain>
    </source>
</reference>
<dbReference type="EMBL" id="DS231990">
    <property type="protein sequence ID" value="EDS30639.1"/>
    <property type="molecule type" value="Genomic_DNA"/>
</dbReference>
<reference evidence="3" key="2">
    <citation type="submission" date="2020-05" db="UniProtKB">
        <authorList>
            <consortium name="EnsemblMetazoa"/>
        </authorList>
    </citation>
    <scope>IDENTIFICATION</scope>
    <source>
        <strain evidence="3">JHB</strain>
    </source>
</reference>
<dbReference type="Proteomes" id="UP000002320">
    <property type="component" value="Unassembled WGS sequence"/>
</dbReference>